<dbReference type="OrthoDB" id="28186at2759"/>
<evidence type="ECO:0000313" key="11">
    <source>
        <dbReference type="RefSeq" id="XP_018330094.1"/>
    </source>
</evidence>
<gene>
    <name evidence="10 11" type="primary">LOC108740309</name>
</gene>
<feature type="domain" description="Wntless-like transmembrane" evidence="7">
    <location>
        <begin position="239"/>
        <end position="489"/>
    </location>
</feature>
<evidence type="ECO:0000313" key="10">
    <source>
        <dbReference type="RefSeq" id="XP_018330093.1"/>
    </source>
</evidence>
<feature type="region of interest" description="Disordered" evidence="5">
    <location>
        <begin position="517"/>
        <end position="538"/>
    </location>
</feature>
<feature type="transmembrane region" description="Helical" evidence="6">
    <location>
        <begin position="67"/>
        <end position="88"/>
    </location>
</feature>
<keyword evidence="9" id="KW-1185">Reference proteome</keyword>
<feature type="transmembrane region" description="Helical" evidence="6">
    <location>
        <begin position="284"/>
        <end position="307"/>
    </location>
</feature>
<keyword evidence="4 6" id="KW-0472">Membrane</keyword>
<feature type="transmembrane region" description="Helical" evidence="6">
    <location>
        <begin position="429"/>
        <end position="448"/>
    </location>
</feature>
<reference evidence="10 11" key="1">
    <citation type="submission" date="2025-04" db="UniProtKB">
        <authorList>
            <consortium name="RefSeq"/>
        </authorList>
    </citation>
    <scope>IDENTIFICATION</scope>
    <source>
        <tissue evidence="10 11">Entire body</tissue>
    </source>
</reference>
<dbReference type="Proteomes" id="UP000192223">
    <property type="component" value="Unplaced"/>
</dbReference>
<feature type="transmembrane region" description="Helical" evidence="6">
    <location>
        <begin position="468"/>
        <end position="487"/>
    </location>
</feature>
<feature type="compositionally biased region" description="Basic and acidic residues" evidence="5">
    <location>
        <begin position="522"/>
        <end position="538"/>
    </location>
</feature>
<keyword evidence="3 6" id="KW-1133">Transmembrane helix</keyword>
<proteinExistence type="predicted"/>
<feature type="domain" description="TMEM181 GOLD" evidence="8">
    <location>
        <begin position="119"/>
        <end position="237"/>
    </location>
</feature>
<accession>A0A1W4X1X9</accession>
<dbReference type="GO" id="GO:0016020">
    <property type="term" value="C:membrane"/>
    <property type="evidence" value="ECO:0007669"/>
    <property type="project" value="UniProtKB-SubCell"/>
</dbReference>
<evidence type="ECO:0000313" key="9">
    <source>
        <dbReference type="Proteomes" id="UP000192223"/>
    </source>
</evidence>
<evidence type="ECO:0000256" key="5">
    <source>
        <dbReference type="SAM" id="MobiDB-lite"/>
    </source>
</evidence>
<evidence type="ECO:0000256" key="3">
    <source>
        <dbReference type="ARBA" id="ARBA00022989"/>
    </source>
</evidence>
<sequence length="538" mass="63120">MAKLDGTGLGYSYHLPSAGWSLRIRNMLTQFSDIFSEFNKYISPAYHHDRCERSVQMRLYSMHKREFVMVFITFFVCFGLALFIGLAGPPITHTTVVDGKSMLSQGNKTRSDTSHIATGPYTMRTPTMSTYCQQLWVIAKITTENTDEEIYDKTFHVTVSIDGLTEEHKPTPILHSRNPKNRTRHLSCIRQDCEEFIVLHLGFLDYNHYIITVRFYDLESFHFRYNIKSVTFYFKTYDPAFTQVEIWFRFIFLFTTFVFTCWFAHTLRKYVVYDWSIEQKWMSVLLPLLMLYNNPMFPMMFLVNSWIPGMIDAVAQATFLCALLLFWLCIYHGLRQNNRKVFFFYFPKVFIVAMLWLSAIILAAWQKYNEMQDPTYNHTTDTKNFYALKVFFFTFGGLYFAYLVLLVLKAYSELRCMPFFDMRLKFLTLLMLVVIAVSLTVTILRFGVGVLEDNFVAELSTTYNSSAQFMSFYGLLNFYLYTMAYVYSPGDRASYEVSITKDNPAFSMINDSDEDVVYGSDEESRRPLNRNRTDDDSD</sequence>
<dbReference type="Pfam" id="PF21885">
    <property type="entry name" value="TMEM181_GOLD"/>
    <property type="match status" value="1"/>
</dbReference>
<name>A0A1W4X1X9_AGRPL</name>
<evidence type="ECO:0000256" key="6">
    <source>
        <dbReference type="SAM" id="Phobius"/>
    </source>
</evidence>
<keyword evidence="2 6" id="KW-0812">Transmembrane</keyword>
<evidence type="ECO:0000259" key="8">
    <source>
        <dbReference type="Pfam" id="PF21885"/>
    </source>
</evidence>
<evidence type="ECO:0000256" key="4">
    <source>
        <dbReference type="ARBA" id="ARBA00023136"/>
    </source>
</evidence>
<dbReference type="GeneID" id="108740309"/>
<dbReference type="InterPro" id="IPR047843">
    <property type="entry name" value="WLS-like_TM"/>
</dbReference>
<dbReference type="Pfam" id="PF06664">
    <property type="entry name" value="WLS-like_TM"/>
    <property type="match status" value="1"/>
</dbReference>
<feature type="transmembrane region" description="Helical" evidence="6">
    <location>
        <begin position="341"/>
        <end position="365"/>
    </location>
</feature>
<feature type="transmembrane region" description="Helical" evidence="6">
    <location>
        <begin position="246"/>
        <end position="264"/>
    </location>
</feature>
<dbReference type="GO" id="GO:0015643">
    <property type="term" value="F:toxic substance binding"/>
    <property type="evidence" value="ECO:0007669"/>
    <property type="project" value="InterPro"/>
</dbReference>
<feature type="transmembrane region" description="Helical" evidence="6">
    <location>
        <begin position="385"/>
        <end position="408"/>
    </location>
</feature>
<dbReference type="KEGG" id="apln:108740309"/>
<dbReference type="RefSeq" id="XP_018330093.1">
    <property type="nucleotide sequence ID" value="XM_018474591.1"/>
</dbReference>
<dbReference type="PANTHER" id="PTHR31918">
    <property type="entry name" value="TRANSMEMBRANE PROTEIN 181"/>
    <property type="match status" value="1"/>
</dbReference>
<feature type="transmembrane region" description="Helical" evidence="6">
    <location>
        <begin position="313"/>
        <end position="334"/>
    </location>
</feature>
<dbReference type="RefSeq" id="XP_018330094.1">
    <property type="nucleotide sequence ID" value="XM_018474592.1"/>
</dbReference>
<dbReference type="InterPro" id="IPR040416">
    <property type="entry name" value="TMEM181"/>
</dbReference>
<dbReference type="AlphaFoldDB" id="A0A1W4X1X9"/>
<protein>
    <submittedName>
        <fullName evidence="10 11">Transmembrane protein 181 isoform X1</fullName>
    </submittedName>
</protein>
<evidence type="ECO:0000259" key="7">
    <source>
        <dbReference type="Pfam" id="PF06664"/>
    </source>
</evidence>
<evidence type="ECO:0000256" key="2">
    <source>
        <dbReference type="ARBA" id="ARBA00022692"/>
    </source>
</evidence>
<dbReference type="PANTHER" id="PTHR31918:SF1">
    <property type="entry name" value="TRANSMEMBRANE PROTEIN 181"/>
    <property type="match status" value="1"/>
</dbReference>
<comment type="subcellular location">
    <subcellularLocation>
        <location evidence="1">Membrane</location>
        <topology evidence="1">Multi-pass membrane protein</topology>
    </subcellularLocation>
</comment>
<dbReference type="STRING" id="224129.A0A1W4X1X9"/>
<evidence type="ECO:0000256" key="1">
    <source>
        <dbReference type="ARBA" id="ARBA00004141"/>
    </source>
</evidence>
<organism evidence="9 11">
    <name type="scientific">Agrilus planipennis</name>
    <name type="common">Emerald ash borer</name>
    <name type="synonym">Agrilus marcopoli</name>
    <dbReference type="NCBI Taxonomy" id="224129"/>
    <lineage>
        <taxon>Eukaryota</taxon>
        <taxon>Metazoa</taxon>
        <taxon>Ecdysozoa</taxon>
        <taxon>Arthropoda</taxon>
        <taxon>Hexapoda</taxon>
        <taxon>Insecta</taxon>
        <taxon>Pterygota</taxon>
        <taxon>Neoptera</taxon>
        <taxon>Endopterygota</taxon>
        <taxon>Coleoptera</taxon>
        <taxon>Polyphaga</taxon>
        <taxon>Elateriformia</taxon>
        <taxon>Buprestoidea</taxon>
        <taxon>Buprestidae</taxon>
        <taxon>Agrilinae</taxon>
        <taxon>Agrilus</taxon>
    </lineage>
</organism>
<dbReference type="InterPro" id="IPR054077">
    <property type="entry name" value="TMEM181_GOLD"/>
</dbReference>